<dbReference type="Pfam" id="PF05795">
    <property type="entry name" value="Plasmodium_Vir"/>
    <property type="match status" value="1"/>
</dbReference>
<name>A0A1A8XAG8_PLAOA</name>
<sequence>MEKCATIYGHLNSHRHYSRLDSPQEIIHSYHCDEENGEIYKDLLFKNLCYKFATNFTYLIIDWRNYTDDEGCYYLNLWIYDKLINNFDINQEDISQSNIIKDIDNLWNKYSEDFPKCKFKNYKITVSEFKNMKYLYDYYQNYDTLKHRSDTSNIECKKYYCSYIKQIRDVYGTVKGKCSSNNNTELCTIFNLIKNENKPDNLFTEANCSSELVDNSLIQEVKSSGKDLEDTLVFQESYTSKNSPADIALKAFFSLFGVSLISSFLAYRYTPFGNWFRIKILKKNGFGNILHADETEELLHNNSEIEDTIFEKDLNVTFHPMTSS</sequence>
<accession>A0A1A8XAG8</accession>
<evidence type="ECO:0000313" key="1">
    <source>
        <dbReference type="EMBL" id="SBT01258.1"/>
    </source>
</evidence>
<protein>
    <submittedName>
        <fullName evidence="1">PIR Superfamily Protein</fullName>
    </submittedName>
</protein>
<dbReference type="Proteomes" id="UP000078546">
    <property type="component" value="Unassembled WGS sequence"/>
</dbReference>
<evidence type="ECO:0000313" key="2">
    <source>
        <dbReference type="Proteomes" id="UP000078546"/>
    </source>
</evidence>
<organism evidence="1 2">
    <name type="scientific">Plasmodium ovale curtisi</name>
    <dbReference type="NCBI Taxonomy" id="864141"/>
    <lineage>
        <taxon>Eukaryota</taxon>
        <taxon>Sar</taxon>
        <taxon>Alveolata</taxon>
        <taxon>Apicomplexa</taxon>
        <taxon>Aconoidasida</taxon>
        <taxon>Haemosporida</taxon>
        <taxon>Plasmodiidae</taxon>
        <taxon>Plasmodium</taxon>
        <taxon>Plasmodium (Plasmodium)</taxon>
    </lineage>
</organism>
<dbReference type="InterPro" id="IPR008780">
    <property type="entry name" value="Plasmodium_Vir"/>
</dbReference>
<dbReference type="AlphaFoldDB" id="A0A1A8XAG8"/>
<dbReference type="EMBL" id="FLQV01002396">
    <property type="protein sequence ID" value="SBT01258.1"/>
    <property type="molecule type" value="Genomic_DNA"/>
</dbReference>
<gene>
    <name evidence="1" type="ORF">POVCU1_065530</name>
</gene>
<proteinExistence type="predicted"/>
<reference evidence="2" key="1">
    <citation type="submission" date="2016-05" db="EMBL/GenBank/DDBJ databases">
        <authorList>
            <person name="Naeem Raeece"/>
        </authorList>
    </citation>
    <scope>NUCLEOTIDE SEQUENCE [LARGE SCALE GENOMIC DNA]</scope>
</reference>